<organism evidence="1 2">
    <name type="scientific">Cetraspora pellucida</name>
    <dbReference type="NCBI Taxonomy" id="1433469"/>
    <lineage>
        <taxon>Eukaryota</taxon>
        <taxon>Fungi</taxon>
        <taxon>Fungi incertae sedis</taxon>
        <taxon>Mucoromycota</taxon>
        <taxon>Glomeromycotina</taxon>
        <taxon>Glomeromycetes</taxon>
        <taxon>Diversisporales</taxon>
        <taxon>Gigasporaceae</taxon>
        <taxon>Cetraspora</taxon>
    </lineage>
</organism>
<dbReference type="AlphaFoldDB" id="A0A9N9NRW1"/>
<comment type="caution">
    <text evidence="1">The sequence shown here is derived from an EMBL/GenBank/DDBJ whole genome shotgun (WGS) entry which is preliminary data.</text>
</comment>
<evidence type="ECO:0000313" key="1">
    <source>
        <dbReference type="EMBL" id="CAG8765066.1"/>
    </source>
</evidence>
<reference evidence="1" key="1">
    <citation type="submission" date="2021-06" db="EMBL/GenBank/DDBJ databases">
        <authorList>
            <person name="Kallberg Y."/>
            <person name="Tangrot J."/>
            <person name="Rosling A."/>
        </authorList>
    </citation>
    <scope>NUCLEOTIDE SEQUENCE</scope>
    <source>
        <strain evidence="1">FL966</strain>
    </source>
</reference>
<evidence type="ECO:0000313" key="2">
    <source>
        <dbReference type="Proteomes" id="UP000789759"/>
    </source>
</evidence>
<keyword evidence="2" id="KW-1185">Reference proteome</keyword>
<dbReference type="Proteomes" id="UP000789759">
    <property type="component" value="Unassembled WGS sequence"/>
</dbReference>
<dbReference type="EMBL" id="CAJVQA010020680">
    <property type="protein sequence ID" value="CAG8765066.1"/>
    <property type="molecule type" value="Genomic_DNA"/>
</dbReference>
<feature type="non-terminal residue" evidence="1">
    <location>
        <position position="127"/>
    </location>
</feature>
<sequence>MLSLNEIIVDITAHVPDNAEITPPPFNESHDLVTAVTLTYPLLSRALQLRDKVETLVYAYYFGMLFANATSDQKARMRKTVTPHYYHTAIKIYDVFVSRGVRQVYGTSKVTFQDFRRMTSEQARRLA</sequence>
<gene>
    <name evidence="1" type="ORF">CPELLU_LOCUS15536</name>
</gene>
<accession>A0A9N9NRW1</accession>
<name>A0A9N9NRW1_9GLOM</name>
<protein>
    <submittedName>
        <fullName evidence="1">22428_t:CDS:1</fullName>
    </submittedName>
</protein>
<dbReference type="OrthoDB" id="2333764at2759"/>
<proteinExistence type="predicted"/>